<evidence type="ECO:0000256" key="3">
    <source>
        <dbReference type="ARBA" id="ARBA00022768"/>
    </source>
</evidence>
<dbReference type="Pfam" id="PF00889">
    <property type="entry name" value="EF_TS"/>
    <property type="match status" value="1"/>
</dbReference>
<name>A0AAE3AGI7_9FIRM</name>
<evidence type="ECO:0000256" key="7">
    <source>
        <dbReference type="RuleBase" id="RU000642"/>
    </source>
</evidence>
<dbReference type="Proteomes" id="UP001199424">
    <property type="component" value="Unassembled WGS sequence"/>
</dbReference>
<dbReference type="InterPro" id="IPR001816">
    <property type="entry name" value="Transl_elong_EFTs/EF1B"/>
</dbReference>
<feature type="domain" description="Translation elongation factor EFTs/EF1B dimerisation" evidence="9">
    <location>
        <begin position="72"/>
        <end position="288"/>
    </location>
</feature>
<comment type="caution">
    <text evidence="10">The sequence shown here is derived from an EMBL/GenBank/DDBJ whole genome shotgun (WGS) entry which is preliminary data.</text>
</comment>
<comment type="subcellular location">
    <subcellularLocation>
        <location evidence="6 8">Cytoplasm</location>
    </subcellularLocation>
</comment>
<protein>
    <recommendedName>
        <fullName evidence="2 6">Elongation factor Ts</fullName>
        <shortName evidence="6">EF-Ts</shortName>
    </recommendedName>
</protein>
<dbReference type="Gene3D" id="1.10.8.10">
    <property type="entry name" value="DNA helicase RuvA subunit, C-terminal domain"/>
    <property type="match status" value="1"/>
</dbReference>
<proteinExistence type="inferred from homology"/>
<dbReference type="Gene3D" id="1.10.286.20">
    <property type="match status" value="1"/>
</dbReference>
<evidence type="ECO:0000259" key="9">
    <source>
        <dbReference type="Pfam" id="PF00889"/>
    </source>
</evidence>
<keyword evidence="11" id="KW-1185">Reference proteome</keyword>
<feature type="region of interest" description="Involved in Mg(2+) ion dislocation from EF-Tu" evidence="6">
    <location>
        <begin position="81"/>
        <end position="84"/>
    </location>
</feature>
<dbReference type="RefSeq" id="WP_308448446.1">
    <property type="nucleotide sequence ID" value="NZ_JAJEQC010000001.1"/>
</dbReference>
<evidence type="ECO:0000256" key="2">
    <source>
        <dbReference type="ARBA" id="ARBA00016956"/>
    </source>
</evidence>
<dbReference type="AlphaFoldDB" id="A0AAE3AGI7"/>
<evidence type="ECO:0000256" key="4">
    <source>
        <dbReference type="ARBA" id="ARBA00022917"/>
    </source>
</evidence>
<dbReference type="HAMAP" id="MF_00050">
    <property type="entry name" value="EF_Ts"/>
    <property type="match status" value="1"/>
</dbReference>
<dbReference type="SUPFAM" id="SSF46934">
    <property type="entry name" value="UBA-like"/>
    <property type="match status" value="1"/>
</dbReference>
<evidence type="ECO:0000256" key="8">
    <source>
        <dbReference type="RuleBase" id="RU000643"/>
    </source>
</evidence>
<dbReference type="Gene3D" id="3.30.479.20">
    <property type="entry name" value="Elongation factor Ts, dimerisation domain"/>
    <property type="match status" value="2"/>
</dbReference>
<evidence type="ECO:0000256" key="1">
    <source>
        <dbReference type="ARBA" id="ARBA00005532"/>
    </source>
</evidence>
<dbReference type="PANTHER" id="PTHR11741">
    <property type="entry name" value="ELONGATION FACTOR TS"/>
    <property type="match status" value="1"/>
</dbReference>
<dbReference type="CDD" id="cd14275">
    <property type="entry name" value="UBA_EF-Ts"/>
    <property type="match status" value="1"/>
</dbReference>
<keyword evidence="4 6" id="KW-0648">Protein biosynthesis</keyword>
<dbReference type="EMBL" id="JAJEQC010000001">
    <property type="protein sequence ID" value="MCC2135847.1"/>
    <property type="molecule type" value="Genomic_DNA"/>
</dbReference>
<reference evidence="10" key="1">
    <citation type="submission" date="2021-10" db="EMBL/GenBank/DDBJ databases">
        <title>Anaerobic single-cell dispensing facilitates the cultivation of human gut bacteria.</title>
        <authorList>
            <person name="Afrizal A."/>
        </authorList>
    </citation>
    <scope>NUCLEOTIDE SEQUENCE</scope>
    <source>
        <strain evidence="10">CLA-AA-H250</strain>
    </source>
</reference>
<dbReference type="InterPro" id="IPR036402">
    <property type="entry name" value="EF-Ts_dimer_sf"/>
</dbReference>
<dbReference type="FunFam" id="1.10.8.10:FF:000001">
    <property type="entry name" value="Elongation factor Ts"/>
    <property type="match status" value="1"/>
</dbReference>
<dbReference type="SUPFAM" id="SSF54713">
    <property type="entry name" value="Elongation factor Ts (EF-Ts), dimerisation domain"/>
    <property type="match status" value="2"/>
</dbReference>
<dbReference type="PROSITE" id="PS01127">
    <property type="entry name" value="EF_TS_2"/>
    <property type="match status" value="1"/>
</dbReference>
<evidence type="ECO:0000313" key="10">
    <source>
        <dbReference type="EMBL" id="MCC2135847.1"/>
    </source>
</evidence>
<dbReference type="InterPro" id="IPR014039">
    <property type="entry name" value="Transl_elong_EFTs/EF1B_dimer"/>
</dbReference>
<dbReference type="GO" id="GO:0003746">
    <property type="term" value="F:translation elongation factor activity"/>
    <property type="evidence" value="ECO:0007669"/>
    <property type="project" value="UniProtKB-UniRule"/>
</dbReference>
<evidence type="ECO:0000256" key="6">
    <source>
        <dbReference type="HAMAP-Rule" id="MF_00050"/>
    </source>
</evidence>
<evidence type="ECO:0000256" key="5">
    <source>
        <dbReference type="ARBA" id="ARBA00025453"/>
    </source>
</evidence>
<keyword evidence="3 6" id="KW-0251">Elongation factor</keyword>
<dbReference type="InterPro" id="IPR018101">
    <property type="entry name" value="Transl_elong_Ts_CS"/>
</dbReference>
<dbReference type="GO" id="GO:0005737">
    <property type="term" value="C:cytoplasm"/>
    <property type="evidence" value="ECO:0007669"/>
    <property type="project" value="UniProtKB-SubCell"/>
</dbReference>
<gene>
    <name evidence="6 10" type="primary">tsf</name>
    <name evidence="10" type="ORF">LKD31_02290</name>
</gene>
<dbReference type="InterPro" id="IPR009060">
    <property type="entry name" value="UBA-like_sf"/>
</dbReference>
<dbReference type="PROSITE" id="PS01126">
    <property type="entry name" value="EF_TS_1"/>
    <property type="match status" value="1"/>
</dbReference>
<dbReference type="NCBIfam" id="TIGR00116">
    <property type="entry name" value="tsf"/>
    <property type="match status" value="1"/>
</dbReference>
<accession>A0AAE3AGI7</accession>
<organism evidence="10 11">
    <name type="scientific">Hominenteromicrobium mulieris</name>
    <dbReference type="NCBI Taxonomy" id="2885357"/>
    <lineage>
        <taxon>Bacteria</taxon>
        <taxon>Bacillati</taxon>
        <taxon>Bacillota</taxon>
        <taxon>Clostridia</taxon>
        <taxon>Eubacteriales</taxon>
        <taxon>Oscillospiraceae</taxon>
        <taxon>Hominenteromicrobium</taxon>
    </lineage>
</organism>
<dbReference type="FunFam" id="1.10.286.20:FF:000001">
    <property type="entry name" value="Elongation factor Ts"/>
    <property type="match status" value="1"/>
</dbReference>
<dbReference type="PANTHER" id="PTHR11741:SF0">
    <property type="entry name" value="ELONGATION FACTOR TS, MITOCHONDRIAL"/>
    <property type="match status" value="1"/>
</dbReference>
<sequence>MNFTAKDVADLRAKTGCGMMDCKKALTEAEGDVEKATEILREKGLAASVKKASRIAAEGVAYAMVSECGKVGVVIEVNAETDFVAKNAQFIDFVKTCAETVIYENPADVEALLAAKAHGSDMTVDAMLKDKILTIGENIKIRRFVRYEGDCVAYVHGGGRIGVLVRFETENVPAEVLNECGKDVAMQIAALNPAYLDKSTVPAEALDKEKEILMAQIQNDPKNSKKPQNIIEKMVTGRIGKFYENNCLLQQAFVKNGDLSVEQYIAEEAKKAGGAMKVTDFVRFEKGEGLEKRNDDFASEVANMVK</sequence>
<keyword evidence="6" id="KW-0963">Cytoplasm</keyword>
<evidence type="ECO:0000313" key="11">
    <source>
        <dbReference type="Proteomes" id="UP001199424"/>
    </source>
</evidence>
<comment type="function">
    <text evidence="5 6 7">Associates with the EF-Tu.GDP complex and induces the exchange of GDP to GTP. It remains bound to the aminoacyl-tRNA.EF-Tu.GTP complex up to the GTP hydrolysis stage on the ribosome.</text>
</comment>
<comment type="similarity">
    <text evidence="1 6 7">Belongs to the EF-Ts family.</text>
</comment>